<dbReference type="CDD" id="cd00109">
    <property type="entry name" value="Kunitz-type"/>
    <property type="match status" value="2"/>
</dbReference>
<evidence type="ECO:0000256" key="1">
    <source>
        <dbReference type="ARBA" id="ARBA00004498"/>
    </source>
</evidence>
<accession>A0A0B1S3N5</accession>
<reference evidence="9 10" key="1">
    <citation type="submission" date="2014-03" db="EMBL/GenBank/DDBJ databases">
        <title>Draft genome of the hookworm Oesophagostomum dentatum.</title>
        <authorList>
            <person name="Mitreva M."/>
        </authorList>
    </citation>
    <scope>NUCLEOTIDE SEQUENCE [LARGE SCALE GENOMIC DNA]</scope>
    <source>
        <strain evidence="9 10">OD-Hann</strain>
    </source>
</reference>
<evidence type="ECO:0000313" key="9">
    <source>
        <dbReference type="EMBL" id="KHJ79534.1"/>
    </source>
</evidence>
<dbReference type="InterPro" id="IPR020901">
    <property type="entry name" value="Prtase_inh_Kunz-CS"/>
</dbReference>
<evidence type="ECO:0000256" key="4">
    <source>
        <dbReference type="ARBA" id="ARBA00022900"/>
    </source>
</evidence>
<feature type="domain" description="BPTI/Kunitz inhibitor" evidence="8">
    <location>
        <begin position="150"/>
        <end position="200"/>
    </location>
</feature>
<keyword evidence="6" id="KW-1015">Disulfide bond</keyword>
<evidence type="ECO:0000256" key="7">
    <source>
        <dbReference type="ARBA" id="ARBA00023180"/>
    </source>
</evidence>
<dbReference type="PANTHER" id="PTHR10083:SF374">
    <property type="entry name" value="BPTI_KUNITZ INHIBITOR DOMAIN-CONTAINING PROTEIN"/>
    <property type="match status" value="1"/>
</dbReference>
<dbReference type="Pfam" id="PF00014">
    <property type="entry name" value="Kunitz_BPTI"/>
    <property type="match status" value="3"/>
</dbReference>
<dbReference type="GO" id="GO:0004867">
    <property type="term" value="F:serine-type endopeptidase inhibitor activity"/>
    <property type="evidence" value="ECO:0007669"/>
    <property type="project" value="UniProtKB-KW"/>
</dbReference>
<feature type="domain" description="BPTI/Kunitz inhibitor" evidence="8">
    <location>
        <begin position="8"/>
        <end position="58"/>
    </location>
</feature>
<keyword evidence="5" id="KW-0654">Proteoglycan</keyword>
<organism evidence="9 10">
    <name type="scientific">Oesophagostomum dentatum</name>
    <name type="common">Nodular worm</name>
    <dbReference type="NCBI Taxonomy" id="61180"/>
    <lineage>
        <taxon>Eukaryota</taxon>
        <taxon>Metazoa</taxon>
        <taxon>Ecdysozoa</taxon>
        <taxon>Nematoda</taxon>
        <taxon>Chromadorea</taxon>
        <taxon>Rhabditida</taxon>
        <taxon>Rhabditina</taxon>
        <taxon>Rhabditomorpha</taxon>
        <taxon>Strongyloidea</taxon>
        <taxon>Strongylidae</taxon>
        <taxon>Oesophagostomum</taxon>
    </lineage>
</organism>
<dbReference type="OrthoDB" id="5864111at2759"/>
<evidence type="ECO:0000313" key="10">
    <source>
        <dbReference type="Proteomes" id="UP000053660"/>
    </source>
</evidence>
<dbReference type="PROSITE" id="PS50279">
    <property type="entry name" value="BPTI_KUNITZ_2"/>
    <property type="match status" value="3"/>
</dbReference>
<keyword evidence="10" id="KW-1185">Reference proteome</keyword>
<dbReference type="PRINTS" id="PR00759">
    <property type="entry name" value="BASICPTASE"/>
</dbReference>
<dbReference type="PANTHER" id="PTHR10083">
    <property type="entry name" value="KUNITZ-TYPE PROTEASE INHIBITOR-RELATED"/>
    <property type="match status" value="1"/>
</dbReference>
<keyword evidence="2" id="KW-0272">Extracellular matrix</keyword>
<sequence length="209" mass="23244">MPTMEEICRSTQDSGPCQDYSDQYYYDAYKGTCQTFIYGGCGGNLNRFRTEDECMRRCGFLNPTAAAAHQGPPKTRQVCHLPLDVGKCQGSFNSWYYEMATGSCVEFKYSGCSGNANRFASREDCESTCVRQPESASRELGSAEGTTSICDEMKDTGPCTNFVTKWYYNKADGTCNRFHYGGCEGTANRFDNEQSCKAACANHQGRYEA</sequence>
<evidence type="ECO:0000256" key="5">
    <source>
        <dbReference type="ARBA" id="ARBA00022974"/>
    </source>
</evidence>
<evidence type="ECO:0000256" key="6">
    <source>
        <dbReference type="ARBA" id="ARBA00023157"/>
    </source>
</evidence>
<dbReference type="FunFam" id="4.10.410.10:FF:000020">
    <property type="entry name" value="Collagen, type VI, alpha 3"/>
    <property type="match status" value="1"/>
</dbReference>
<keyword evidence="7" id="KW-0325">Glycoprotein</keyword>
<dbReference type="AlphaFoldDB" id="A0A0B1S3N5"/>
<evidence type="ECO:0000256" key="3">
    <source>
        <dbReference type="ARBA" id="ARBA00022690"/>
    </source>
</evidence>
<dbReference type="InterPro" id="IPR036880">
    <property type="entry name" value="Kunitz_BPTI_sf"/>
</dbReference>
<dbReference type="SUPFAM" id="SSF57362">
    <property type="entry name" value="BPTI-like"/>
    <property type="match status" value="3"/>
</dbReference>
<dbReference type="FunFam" id="4.10.410.10:FF:000017">
    <property type="entry name" value="papilin isoform X2"/>
    <property type="match status" value="2"/>
</dbReference>
<gene>
    <name evidence="9" type="ORF">OESDEN_20817</name>
</gene>
<dbReference type="InterPro" id="IPR050098">
    <property type="entry name" value="TFPI/VKTCI-like"/>
</dbReference>
<dbReference type="PROSITE" id="PS00280">
    <property type="entry name" value="BPTI_KUNITZ_1"/>
    <property type="match status" value="3"/>
</dbReference>
<name>A0A0B1S3N5_OESDE</name>
<dbReference type="EMBL" id="KN604587">
    <property type="protein sequence ID" value="KHJ79534.1"/>
    <property type="molecule type" value="Genomic_DNA"/>
</dbReference>
<proteinExistence type="predicted"/>
<feature type="domain" description="BPTI/Kunitz inhibitor" evidence="8">
    <location>
        <begin position="79"/>
        <end position="129"/>
    </location>
</feature>
<keyword evidence="2" id="KW-0964">Secreted</keyword>
<keyword evidence="3" id="KW-0646">Protease inhibitor</keyword>
<dbReference type="Gene3D" id="4.10.410.10">
    <property type="entry name" value="Pancreatic trypsin inhibitor Kunitz domain"/>
    <property type="match status" value="3"/>
</dbReference>
<dbReference type="SMART" id="SM00131">
    <property type="entry name" value="KU"/>
    <property type="match status" value="3"/>
</dbReference>
<dbReference type="GO" id="GO:0005615">
    <property type="term" value="C:extracellular space"/>
    <property type="evidence" value="ECO:0007669"/>
    <property type="project" value="TreeGrafter"/>
</dbReference>
<keyword evidence="4" id="KW-0722">Serine protease inhibitor</keyword>
<dbReference type="Proteomes" id="UP000053660">
    <property type="component" value="Unassembled WGS sequence"/>
</dbReference>
<evidence type="ECO:0000256" key="2">
    <source>
        <dbReference type="ARBA" id="ARBA00022530"/>
    </source>
</evidence>
<comment type="subcellular location">
    <subcellularLocation>
        <location evidence="1">Secreted</location>
        <location evidence="1">Extracellular space</location>
        <location evidence="1">Extracellular matrix</location>
    </subcellularLocation>
</comment>
<protein>
    <submittedName>
        <fullName evidence="9">Kunitz/Bovine pancreatic trypsin inhibitor domain protein</fullName>
    </submittedName>
</protein>
<dbReference type="InterPro" id="IPR002223">
    <property type="entry name" value="Kunitz_BPTI"/>
</dbReference>
<evidence type="ECO:0000259" key="8">
    <source>
        <dbReference type="PROSITE" id="PS50279"/>
    </source>
</evidence>